<dbReference type="Proteomes" id="UP001234297">
    <property type="component" value="Chromosome 1"/>
</dbReference>
<evidence type="ECO:0000313" key="1">
    <source>
        <dbReference type="EMBL" id="KAJ8648917.1"/>
    </source>
</evidence>
<reference evidence="1 2" key="1">
    <citation type="journal article" date="2022" name="Hortic Res">
        <title>A haplotype resolved chromosomal level avocado genome allows analysis of novel avocado genes.</title>
        <authorList>
            <person name="Nath O."/>
            <person name="Fletcher S.J."/>
            <person name="Hayward A."/>
            <person name="Shaw L.M."/>
            <person name="Masouleh A.K."/>
            <person name="Furtado A."/>
            <person name="Henry R.J."/>
            <person name="Mitter N."/>
        </authorList>
    </citation>
    <scope>NUCLEOTIDE SEQUENCE [LARGE SCALE GENOMIC DNA]</scope>
    <source>
        <strain evidence="2">cv. Hass</strain>
    </source>
</reference>
<dbReference type="EMBL" id="CM056809">
    <property type="protein sequence ID" value="KAJ8648917.1"/>
    <property type="molecule type" value="Genomic_DNA"/>
</dbReference>
<protein>
    <submittedName>
        <fullName evidence="1">Uncharacterized protein</fullName>
    </submittedName>
</protein>
<name>A0ACC2MVF2_PERAE</name>
<comment type="caution">
    <text evidence="1">The sequence shown here is derived from an EMBL/GenBank/DDBJ whole genome shotgun (WGS) entry which is preliminary data.</text>
</comment>
<accession>A0ACC2MVF2</accession>
<keyword evidence="2" id="KW-1185">Reference proteome</keyword>
<evidence type="ECO:0000313" key="2">
    <source>
        <dbReference type="Proteomes" id="UP001234297"/>
    </source>
</evidence>
<proteinExistence type="predicted"/>
<gene>
    <name evidence="1" type="ORF">MRB53_001940</name>
</gene>
<organism evidence="1 2">
    <name type="scientific">Persea americana</name>
    <name type="common">Avocado</name>
    <dbReference type="NCBI Taxonomy" id="3435"/>
    <lineage>
        <taxon>Eukaryota</taxon>
        <taxon>Viridiplantae</taxon>
        <taxon>Streptophyta</taxon>
        <taxon>Embryophyta</taxon>
        <taxon>Tracheophyta</taxon>
        <taxon>Spermatophyta</taxon>
        <taxon>Magnoliopsida</taxon>
        <taxon>Magnoliidae</taxon>
        <taxon>Laurales</taxon>
        <taxon>Lauraceae</taxon>
        <taxon>Persea</taxon>
    </lineage>
</organism>
<sequence>MSEPLGPLEPPANLNPPPPITLPENHANPKSKVLLSRSKAPLPFPRSKQQFKPPPSANINLPLTVQSGNPVTTPLIIPTQAALCPSDRVSQQPPIHGSSDCPPLFPEDPTLVFFTPTSNPPTSYSSFSSFERRAQSLWIGRNFFFFLGPQDRMRAL</sequence>